<name>A0A0V1EJQ6_TRIPS</name>
<evidence type="ECO:0000313" key="3">
    <source>
        <dbReference type="EMBL" id="KRZ31816.1"/>
    </source>
</evidence>
<accession>A0A0V1EJQ6</accession>
<dbReference type="EMBL" id="JYDR01000029">
    <property type="protein sequence ID" value="KRY74041.1"/>
    <property type="molecule type" value="Genomic_DNA"/>
</dbReference>
<protein>
    <submittedName>
        <fullName evidence="2">Uncharacterized protein</fullName>
    </submittedName>
</protein>
<feature type="region of interest" description="Disordered" evidence="1">
    <location>
        <begin position="118"/>
        <end position="152"/>
    </location>
</feature>
<reference evidence="4 5" key="1">
    <citation type="submission" date="2015-01" db="EMBL/GenBank/DDBJ databases">
        <title>Evolution of Trichinella species and genotypes.</title>
        <authorList>
            <person name="Korhonen P.K."/>
            <person name="Edoardo P."/>
            <person name="Giuseppe L.R."/>
            <person name="Gasser R.B."/>
        </authorList>
    </citation>
    <scope>NUCLEOTIDE SEQUENCE [LARGE SCALE GENOMIC DNA]</scope>
    <source>
        <strain evidence="2">ISS13</strain>
        <strain evidence="3">ISS588</strain>
    </source>
</reference>
<dbReference type="Proteomes" id="UP000054632">
    <property type="component" value="Unassembled WGS sequence"/>
</dbReference>
<dbReference type="AlphaFoldDB" id="A0A0V1EJQ6"/>
<evidence type="ECO:0000313" key="2">
    <source>
        <dbReference type="EMBL" id="KRY74041.1"/>
    </source>
</evidence>
<keyword evidence="5" id="KW-1185">Reference proteome</keyword>
<feature type="region of interest" description="Disordered" evidence="1">
    <location>
        <begin position="195"/>
        <end position="217"/>
    </location>
</feature>
<dbReference type="OrthoDB" id="5918418at2759"/>
<organism evidence="2 4">
    <name type="scientific">Trichinella pseudospiralis</name>
    <name type="common">Parasitic roundworm</name>
    <dbReference type="NCBI Taxonomy" id="6337"/>
    <lineage>
        <taxon>Eukaryota</taxon>
        <taxon>Metazoa</taxon>
        <taxon>Ecdysozoa</taxon>
        <taxon>Nematoda</taxon>
        <taxon>Enoplea</taxon>
        <taxon>Dorylaimia</taxon>
        <taxon>Trichinellida</taxon>
        <taxon>Trichinellidae</taxon>
        <taxon>Trichinella</taxon>
    </lineage>
</organism>
<evidence type="ECO:0000313" key="4">
    <source>
        <dbReference type="Proteomes" id="UP000054632"/>
    </source>
</evidence>
<gene>
    <name evidence="2" type="ORF">T4A_4179</name>
    <name evidence="3" type="ORF">T4B_1569</name>
</gene>
<proteinExistence type="predicted"/>
<comment type="caution">
    <text evidence="2">The sequence shown here is derived from an EMBL/GenBank/DDBJ whole genome shotgun (WGS) entry which is preliminary data.</text>
</comment>
<dbReference type="Proteomes" id="UP000054805">
    <property type="component" value="Unassembled WGS sequence"/>
</dbReference>
<evidence type="ECO:0000256" key="1">
    <source>
        <dbReference type="SAM" id="MobiDB-lite"/>
    </source>
</evidence>
<sequence length="507" mass="55785">MGNRQATPGNVALRRNNRALVPAERLVYDEQKIVCPVLGSPPAVLQLPLMPVAAPFGPPLPPASFYPPGAVWQRAPAQLWNCGATYEPDGIVDQGVGSMRAQRQLALVMDRQPMAGAVKPVRSGRGSTAEFSTGEKLGKEAAAGGPSKQPKAGRLFKFTTNLHPHLADALPKTRAESHSVYRGDDVPDCCRKLSSTSVKQQRQHQQQQQQQQQLQIENEPEEQKLVVTTDAQTIMERNVRLLAEAEKMEKCPFSGGDPCAATSAAFTPSDEQYATPARQSHQLSPVAEQRQTCFNCATPDGELETTLKYVDDDGLLVHCDQARGPGSIGSGRDTLTGGELHSEIDFSWIADLENRLDRNPDTLNRLRKHSPSIADCCRPDNDKLCKKASSYTEDVQYSDTVLAGWCMQNGHQRLNGSLSSGDQSSDSGLRKEFITSTPVKEFSMLNGNVNEKKWTPAERIVAQKHLLLANSNSANQMPVVESQRSFRMWTPTIEERIPVYIPEPDYD</sequence>
<feature type="compositionally biased region" description="Low complexity" evidence="1">
    <location>
        <begin position="203"/>
        <end position="215"/>
    </location>
</feature>
<dbReference type="EMBL" id="JYDS01000021">
    <property type="protein sequence ID" value="KRZ31816.1"/>
    <property type="molecule type" value="Genomic_DNA"/>
</dbReference>
<evidence type="ECO:0000313" key="5">
    <source>
        <dbReference type="Proteomes" id="UP000054805"/>
    </source>
</evidence>